<dbReference type="InterPro" id="IPR027417">
    <property type="entry name" value="P-loop_NTPase"/>
</dbReference>
<reference evidence="1 2" key="1">
    <citation type="submission" date="2019-02" db="EMBL/GenBank/DDBJ databases">
        <title>Dyella amyloliquefaciens sp. nov., isolated from forest soil.</title>
        <authorList>
            <person name="Gao Z.-H."/>
            <person name="Qiu L.-H."/>
        </authorList>
    </citation>
    <scope>NUCLEOTIDE SEQUENCE [LARGE SCALE GENOMIC DNA]</scope>
    <source>
        <strain evidence="1 2">KACC 12747</strain>
    </source>
</reference>
<evidence type="ECO:0008006" key="3">
    <source>
        <dbReference type="Google" id="ProtNLM"/>
    </source>
</evidence>
<evidence type="ECO:0000313" key="2">
    <source>
        <dbReference type="Proteomes" id="UP000291822"/>
    </source>
</evidence>
<protein>
    <recommendedName>
        <fullName evidence="3">Sulfotransferase family protein</fullName>
    </recommendedName>
</protein>
<dbReference type="RefSeq" id="WP_131406479.1">
    <property type="nucleotide sequence ID" value="NZ_SJTG01000001.1"/>
</dbReference>
<comment type="caution">
    <text evidence="1">The sequence shown here is derived from an EMBL/GenBank/DDBJ whole genome shotgun (WGS) entry which is preliminary data.</text>
</comment>
<name>A0A4R0YUB6_9GAMM</name>
<evidence type="ECO:0000313" key="1">
    <source>
        <dbReference type="EMBL" id="TCI12051.1"/>
    </source>
</evidence>
<dbReference type="Proteomes" id="UP000291822">
    <property type="component" value="Unassembled WGS sequence"/>
</dbReference>
<dbReference type="EMBL" id="SJTG01000001">
    <property type="protein sequence ID" value="TCI12051.1"/>
    <property type="molecule type" value="Genomic_DNA"/>
</dbReference>
<proteinExistence type="predicted"/>
<organism evidence="1 2">
    <name type="scientific">Dyella soli</name>
    <dbReference type="NCBI Taxonomy" id="522319"/>
    <lineage>
        <taxon>Bacteria</taxon>
        <taxon>Pseudomonadati</taxon>
        <taxon>Pseudomonadota</taxon>
        <taxon>Gammaproteobacteria</taxon>
        <taxon>Lysobacterales</taxon>
        <taxon>Rhodanobacteraceae</taxon>
        <taxon>Dyella</taxon>
    </lineage>
</organism>
<sequence>MMKARALVHYHIFKNAGTSIDSSLKRSFGDRWAAFEGSNAHDIQSASQLATFMTSNPGFLAISSHLARPPLPYPDCLPVVFLRHPLLRAYSVYLFKRKDPGQPFADAAAEQGFADYIEWALREEPGSIVIRNYQVVHLSDASWRCDHILDARATEADLRQATALLNAWGVAGVVERFEESVDTYQALYGAPLPGLRLAYDRENVSEPEAALHPDRLAWLAGLLGEELHARFMAANALDLALHAHAGKVLDAAIARLSHAGHGSPMA</sequence>
<dbReference type="AlphaFoldDB" id="A0A4R0YUB6"/>
<gene>
    <name evidence="1" type="ORF">EZM97_01415</name>
</gene>
<dbReference type="Gene3D" id="3.40.50.300">
    <property type="entry name" value="P-loop containing nucleotide triphosphate hydrolases"/>
    <property type="match status" value="1"/>
</dbReference>
<keyword evidence="2" id="KW-1185">Reference proteome</keyword>
<accession>A0A4R0YUB6</accession>